<feature type="domain" description="Pyrroline-5-carboxylate reductase dimerisation" evidence="7">
    <location>
        <begin position="167"/>
        <end position="265"/>
    </location>
</feature>
<dbReference type="HAMAP" id="MF_01925">
    <property type="entry name" value="P5C_reductase"/>
    <property type="match status" value="1"/>
</dbReference>
<keyword evidence="2 4" id="KW-0521">NADP</keyword>
<comment type="similarity">
    <text evidence="1 4">Belongs to the pyrroline-5-carboxylate reductase family.</text>
</comment>
<evidence type="ECO:0000256" key="3">
    <source>
        <dbReference type="ARBA" id="ARBA00023002"/>
    </source>
</evidence>
<evidence type="ECO:0000259" key="7">
    <source>
        <dbReference type="Pfam" id="PF14748"/>
    </source>
</evidence>
<dbReference type="Gene3D" id="1.10.3730.10">
    <property type="entry name" value="ProC C-terminal domain-like"/>
    <property type="match status" value="1"/>
</dbReference>
<evidence type="ECO:0000313" key="9">
    <source>
        <dbReference type="Proteomes" id="UP000823865"/>
    </source>
</evidence>
<feature type="binding site" evidence="5">
    <location>
        <begin position="7"/>
        <end position="12"/>
    </location>
    <ligand>
        <name>NADP(+)</name>
        <dbReference type="ChEBI" id="CHEBI:58349"/>
    </ligand>
</feature>
<dbReference type="Gene3D" id="3.40.50.720">
    <property type="entry name" value="NAD(P)-binding Rossmann-like Domain"/>
    <property type="match status" value="1"/>
</dbReference>
<dbReference type="GO" id="GO:0005737">
    <property type="term" value="C:cytoplasm"/>
    <property type="evidence" value="ECO:0007669"/>
    <property type="project" value="UniProtKB-SubCell"/>
</dbReference>
<gene>
    <name evidence="4" type="primary">proC</name>
    <name evidence="8" type="ORF">H9789_11130</name>
</gene>
<accession>A0A9E2P1X3</accession>
<dbReference type="EMBL" id="JAHLFU010000226">
    <property type="protein sequence ID" value="MBU3854344.1"/>
    <property type="molecule type" value="Genomic_DNA"/>
</dbReference>
<evidence type="ECO:0000256" key="5">
    <source>
        <dbReference type="PIRSR" id="PIRSR000193-1"/>
    </source>
</evidence>
<dbReference type="SUPFAM" id="SSF51735">
    <property type="entry name" value="NAD(P)-binding Rossmann-fold domains"/>
    <property type="match status" value="1"/>
</dbReference>
<dbReference type="InterPro" id="IPR008927">
    <property type="entry name" value="6-PGluconate_DH-like_C_sf"/>
</dbReference>
<dbReference type="Proteomes" id="UP000823865">
    <property type="component" value="Unassembled WGS sequence"/>
</dbReference>
<name>A0A9E2P1X3_9BACT</name>
<dbReference type="GO" id="GO:0004735">
    <property type="term" value="F:pyrroline-5-carboxylate reductase activity"/>
    <property type="evidence" value="ECO:0007669"/>
    <property type="project" value="UniProtKB-UniRule"/>
</dbReference>
<dbReference type="InterPro" id="IPR029036">
    <property type="entry name" value="P5CR_dimer"/>
</dbReference>
<comment type="catalytic activity">
    <reaction evidence="4">
        <text>L-proline + NADP(+) = (S)-1-pyrroline-5-carboxylate + NADPH + 2 H(+)</text>
        <dbReference type="Rhea" id="RHEA:14109"/>
        <dbReference type="ChEBI" id="CHEBI:15378"/>
        <dbReference type="ChEBI" id="CHEBI:17388"/>
        <dbReference type="ChEBI" id="CHEBI:57783"/>
        <dbReference type="ChEBI" id="CHEBI:58349"/>
        <dbReference type="ChEBI" id="CHEBI:60039"/>
        <dbReference type="EC" id="1.5.1.2"/>
    </reaction>
</comment>
<evidence type="ECO:0000256" key="1">
    <source>
        <dbReference type="ARBA" id="ARBA00005525"/>
    </source>
</evidence>
<dbReference type="PANTHER" id="PTHR11645:SF0">
    <property type="entry name" value="PYRROLINE-5-CARBOXYLATE REDUCTASE 3"/>
    <property type="match status" value="1"/>
</dbReference>
<dbReference type="AlphaFoldDB" id="A0A9E2P1X3"/>
<dbReference type="PANTHER" id="PTHR11645">
    <property type="entry name" value="PYRROLINE-5-CARBOXYLATE REDUCTASE"/>
    <property type="match status" value="1"/>
</dbReference>
<dbReference type="SUPFAM" id="SSF48179">
    <property type="entry name" value="6-phosphogluconate dehydrogenase C-terminal domain-like"/>
    <property type="match status" value="1"/>
</dbReference>
<reference evidence="8" key="2">
    <citation type="submission" date="2021-04" db="EMBL/GenBank/DDBJ databases">
        <authorList>
            <person name="Gilroy R."/>
        </authorList>
    </citation>
    <scope>NUCLEOTIDE SEQUENCE</scope>
    <source>
        <strain evidence="8">G3-2149</strain>
    </source>
</reference>
<protein>
    <recommendedName>
        <fullName evidence="4">Pyrroline-5-carboxylate reductase</fullName>
        <shortName evidence="4">P5C reductase</shortName>
        <shortName evidence="4">P5CR</shortName>
        <ecNumber evidence="4">1.5.1.2</ecNumber>
    </recommendedName>
    <alternativeName>
        <fullName evidence="4">PCA reductase</fullName>
    </alternativeName>
</protein>
<evidence type="ECO:0000256" key="2">
    <source>
        <dbReference type="ARBA" id="ARBA00022857"/>
    </source>
</evidence>
<dbReference type="Pfam" id="PF03807">
    <property type="entry name" value="F420_oxidored"/>
    <property type="match status" value="1"/>
</dbReference>
<proteinExistence type="inferred from homology"/>
<feature type="binding site" evidence="5">
    <location>
        <begin position="70"/>
        <end position="73"/>
    </location>
    <ligand>
        <name>NADP(+)</name>
        <dbReference type="ChEBI" id="CHEBI:58349"/>
    </ligand>
</feature>
<dbReference type="InterPro" id="IPR028939">
    <property type="entry name" value="P5C_Rdtase_cat_N"/>
</dbReference>
<organism evidence="8 9">
    <name type="scientific">Candidatus Paraprevotella stercoravium</name>
    <dbReference type="NCBI Taxonomy" id="2838725"/>
    <lineage>
        <taxon>Bacteria</taxon>
        <taxon>Pseudomonadati</taxon>
        <taxon>Bacteroidota</taxon>
        <taxon>Bacteroidia</taxon>
        <taxon>Bacteroidales</taxon>
        <taxon>Prevotellaceae</taxon>
        <taxon>Paraprevotella</taxon>
    </lineage>
</organism>
<dbReference type="GO" id="GO:0055129">
    <property type="term" value="P:L-proline biosynthetic process"/>
    <property type="evidence" value="ECO:0007669"/>
    <property type="project" value="UniProtKB-UniRule"/>
</dbReference>
<comment type="catalytic activity">
    <reaction evidence="4">
        <text>L-proline + NAD(+) = (S)-1-pyrroline-5-carboxylate + NADH + 2 H(+)</text>
        <dbReference type="Rhea" id="RHEA:14105"/>
        <dbReference type="ChEBI" id="CHEBI:15378"/>
        <dbReference type="ChEBI" id="CHEBI:17388"/>
        <dbReference type="ChEBI" id="CHEBI:57540"/>
        <dbReference type="ChEBI" id="CHEBI:57945"/>
        <dbReference type="ChEBI" id="CHEBI:60039"/>
        <dbReference type="EC" id="1.5.1.2"/>
    </reaction>
</comment>
<evidence type="ECO:0000259" key="6">
    <source>
        <dbReference type="Pfam" id="PF03807"/>
    </source>
</evidence>
<comment type="pathway">
    <text evidence="4">Amino-acid biosynthesis; L-proline biosynthesis; L-proline from L-glutamate 5-semialdehyde: step 1/1.</text>
</comment>
<comment type="caution">
    <text evidence="8">The sequence shown here is derived from an EMBL/GenBank/DDBJ whole genome shotgun (WGS) entry which is preliminary data.</text>
</comment>
<sequence>MTKITIIGAGNMGGALARGLAEGSLVGAAGLTVSNPSRDKLNALKADYPEMTVTTDNTQAVQGADFVILAVKPWKMSEVICQIVPFLDLQRQAVVSVAGGMGTEQITALFRQAGASSLPALYYLIPNTAVAVRSSMTLMTSVRSTPERDELLCSIFKELGDALFVEERQMYGGMILASCGIAFVMRYLRAMTEGGVQLGYYPDDALKIVMQTMKGAVDLLQERGGHPEAEIDRVTTPGGITIRGLNAMERAGFSSSVIEGLLACLPDDRK</sequence>
<dbReference type="InterPro" id="IPR000304">
    <property type="entry name" value="Pyrroline-COOH_reductase"/>
</dbReference>
<dbReference type="Pfam" id="PF14748">
    <property type="entry name" value="P5CR_dimer"/>
    <property type="match status" value="1"/>
</dbReference>
<keyword evidence="3 4" id="KW-0560">Oxidoreductase</keyword>
<comment type="function">
    <text evidence="4">Catalyzes the reduction of 1-pyrroline-5-carboxylate (PCA) to L-proline.</text>
</comment>
<dbReference type="InterPro" id="IPR036291">
    <property type="entry name" value="NAD(P)-bd_dom_sf"/>
</dbReference>
<reference evidence="8" key="1">
    <citation type="journal article" date="2021" name="PeerJ">
        <title>Extensive microbial diversity within the chicken gut microbiome revealed by metagenomics and culture.</title>
        <authorList>
            <person name="Gilroy R."/>
            <person name="Ravi A."/>
            <person name="Getino M."/>
            <person name="Pursley I."/>
            <person name="Horton D.L."/>
            <person name="Alikhan N.F."/>
            <person name="Baker D."/>
            <person name="Gharbi K."/>
            <person name="Hall N."/>
            <person name="Watson M."/>
            <person name="Adriaenssens E.M."/>
            <person name="Foster-Nyarko E."/>
            <person name="Jarju S."/>
            <person name="Secka A."/>
            <person name="Antonio M."/>
            <person name="Oren A."/>
            <person name="Chaudhuri R.R."/>
            <person name="La Ragione R."/>
            <person name="Hildebrand F."/>
            <person name="Pallen M.J."/>
        </authorList>
    </citation>
    <scope>NUCLEOTIDE SEQUENCE</scope>
    <source>
        <strain evidence="8">G3-2149</strain>
    </source>
</reference>
<keyword evidence="4" id="KW-0641">Proline biosynthesis</keyword>
<keyword evidence="4" id="KW-0028">Amino-acid biosynthesis</keyword>
<dbReference type="EC" id="1.5.1.2" evidence="4"/>
<comment type="subcellular location">
    <subcellularLocation>
        <location evidence="4">Cytoplasm</location>
    </subcellularLocation>
</comment>
<evidence type="ECO:0000313" key="8">
    <source>
        <dbReference type="EMBL" id="MBU3854344.1"/>
    </source>
</evidence>
<evidence type="ECO:0000256" key="4">
    <source>
        <dbReference type="HAMAP-Rule" id="MF_01925"/>
    </source>
</evidence>
<feature type="binding site" evidence="5">
    <location>
        <position position="57"/>
    </location>
    <ligand>
        <name>NADPH</name>
        <dbReference type="ChEBI" id="CHEBI:57783"/>
    </ligand>
</feature>
<dbReference type="PIRSF" id="PIRSF000193">
    <property type="entry name" value="Pyrrol-5-carb_rd"/>
    <property type="match status" value="1"/>
</dbReference>
<keyword evidence="4" id="KW-0963">Cytoplasm</keyword>
<feature type="domain" description="Pyrroline-5-carboxylate reductase catalytic N-terminal" evidence="6">
    <location>
        <begin position="3"/>
        <end position="98"/>
    </location>
</feature>